<dbReference type="GeneID" id="37030564"/>
<proteinExistence type="predicted"/>
<evidence type="ECO:0000256" key="11">
    <source>
        <dbReference type="SAM" id="MobiDB-lite"/>
    </source>
</evidence>
<organism evidence="12 13">
    <name type="scientific">Jaminaea rosea</name>
    <dbReference type="NCBI Taxonomy" id="1569628"/>
    <lineage>
        <taxon>Eukaryota</taxon>
        <taxon>Fungi</taxon>
        <taxon>Dikarya</taxon>
        <taxon>Basidiomycota</taxon>
        <taxon>Ustilaginomycotina</taxon>
        <taxon>Exobasidiomycetes</taxon>
        <taxon>Microstromatales</taxon>
        <taxon>Microstromatales incertae sedis</taxon>
        <taxon>Jaminaea</taxon>
    </lineage>
</organism>
<keyword evidence="9" id="KW-0137">Centromere</keyword>
<dbReference type="GO" id="GO:0051301">
    <property type="term" value="P:cell division"/>
    <property type="evidence" value="ECO:0007669"/>
    <property type="project" value="UniProtKB-KW"/>
</dbReference>
<feature type="coiled-coil region" evidence="10">
    <location>
        <begin position="205"/>
        <end position="232"/>
    </location>
</feature>
<keyword evidence="3" id="KW-0158">Chromosome</keyword>
<evidence type="ECO:0000256" key="10">
    <source>
        <dbReference type="SAM" id="Coils"/>
    </source>
</evidence>
<evidence type="ECO:0000256" key="2">
    <source>
        <dbReference type="ARBA" id="ARBA00004629"/>
    </source>
</evidence>
<keyword evidence="6" id="KW-0995">Kinetochore</keyword>
<comment type="subcellular location">
    <subcellularLocation>
        <location evidence="2">Chromosome</location>
        <location evidence="2">Centromere</location>
        <location evidence="2">Kinetochore</location>
    </subcellularLocation>
    <subcellularLocation>
        <location evidence="1">Nucleus</location>
    </subcellularLocation>
</comment>
<evidence type="ECO:0008006" key="14">
    <source>
        <dbReference type="Google" id="ProtNLM"/>
    </source>
</evidence>
<feature type="region of interest" description="Disordered" evidence="11">
    <location>
        <begin position="1"/>
        <end position="91"/>
    </location>
</feature>
<dbReference type="Proteomes" id="UP000245884">
    <property type="component" value="Unassembled WGS sequence"/>
</dbReference>
<reference evidence="12 13" key="1">
    <citation type="journal article" date="2018" name="Mol. Biol. Evol.">
        <title>Broad Genomic Sampling Reveals a Smut Pathogenic Ancestry of the Fungal Clade Ustilaginomycotina.</title>
        <authorList>
            <person name="Kijpornyongpan T."/>
            <person name="Mondo S.J."/>
            <person name="Barry K."/>
            <person name="Sandor L."/>
            <person name="Lee J."/>
            <person name="Lipzen A."/>
            <person name="Pangilinan J."/>
            <person name="LaButti K."/>
            <person name="Hainaut M."/>
            <person name="Henrissat B."/>
            <person name="Grigoriev I.V."/>
            <person name="Spatafora J.W."/>
            <person name="Aime M.C."/>
        </authorList>
    </citation>
    <scope>NUCLEOTIDE SEQUENCE [LARGE SCALE GENOMIC DNA]</scope>
    <source>
        <strain evidence="12 13">MCA 5214</strain>
    </source>
</reference>
<evidence type="ECO:0000256" key="8">
    <source>
        <dbReference type="ARBA" id="ARBA00023306"/>
    </source>
</evidence>
<sequence length="286" mass="31186">MSPARPLPPQSTHAHATDEDEEMVRGALQQDEEGAEQGGEQIEAETIKRPRTSGTASGSSSRRQSRASMPRKSGAASSSRASGIGAGPSEDVRLRKLDEALDRFLGLVDVRATQANFSAALPQLDAATLEPARQALVSSLKDTIKREQASLVGEYELEDRLRELQRLAVEADQRAERGLELESEEMKDVWRADLDISTALHARAIPAQRERVAKLEAELAEIEESNTLLHSQLTANINEADEKQADVRGFLDMLERAVSELKPPVGLEKELRGNLEALAAELGPRA</sequence>
<evidence type="ECO:0000256" key="9">
    <source>
        <dbReference type="ARBA" id="ARBA00023328"/>
    </source>
</evidence>
<keyword evidence="7" id="KW-0539">Nucleus</keyword>
<feature type="compositionally biased region" description="Low complexity" evidence="11">
    <location>
        <begin position="52"/>
        <end position="89"/>
    </location>
</feature>
<dbReference type="InterPro" id="IPR007128">
    <property type="entry name" value="PMF1/Nnf1"/>
</dbReference>
<gene>
    <name evidence="12" type="ORF">BDZ90DRAFT_269723</name>
</gene>
<evidence type="ECO:0000256" key="3">
    <source>
        <dbReference type="ARBA" id="ARBA00022454"/>
    </source>
</evidence>
<keyword evidence="10" id="KW-0175">Coiled coil</keyword>
<keyword evidence="5" id="KW-0498">Mitosis</keyword>
<dbReference type="GO" id="GO:0005634">
    <property type="term" value="C:nucleus"/>
    <property type="evidence" value="ECO:0007669"/>
    <property type="project" value="UniProtKB-SubCell"/>
</dbReference>
<protein>
    <recommendedName>
        <fullName evidence="14">Nnf1-domain-containing protein</fullName>
    </recommendedName>
</protein>
<dbReference type="Pfam" id="PF03980">
    <property type="entry name" value="Nnf1"/>
    <property type="match status" value="1"/>
</dbReference>
<evidence type="ECO:0000256" key="4">
    <source>
        <dbReference type="ARBA" id="ARBA00022618"/>
    </source>
</evidence>
<dbReference type="OrthoDB" id="3360966at2759"/>
<name>A0A316UYE7_9BASI</name>
<evidence type="ECO:0000313" key="12">
    <source>
        <dbReference type="EMBL" id="PWN29808.1"/>
    </source>
</evidence>
<evidence type="ECO:0000256" key="5">
    <source>
        <dbReference type="ARBA" id="ARBA00022776"/>
    </source>
</evidence>
<accession>A0A316UYE7</accession>
<evidence type="ECO:0000256" key="7">
    <source>
        <dbReference type="ARBA" id="ARBA00023242"/>
    </source>
</evidence>
<keyword evidence="4" id="KW-0132">Cell division</keyword>
<dbReference type="GO" id="GO:0000444">
    <property type="term" value="C:MIS12/MIND type complex"/>
    <property type="evidence" value="ECO:0007669"/>
    <property type="project" value="InterPro"/>
</dbReference>
<dbReference type="EMBL" id="KZ819663">
    <property type="protein sequence ID" value="PWN29808.1"/>
    <property type="molecule type" value="Genomic_DNA"/>
</dbReference>
<evidence type="ECO:0000256" key="1">
    <source>
        <dbReference type="ARBA" id="ARBA00004123"/>
    </source>
</evidence>
<evidence type="ECO:0000313" key="13">
    <source>
        <dbReference type="Proteomes" id="UP000245884"/>
    </source>
</evidence>
<dbReference type="AlphaFoldDB" id="A0A316UYE7"/>
<dbReference type="RefSeq" id="XP_025364420.1">
    <property type="nucleotide sequence ID" value="XM_025508741.1"/>
</dbReference>
<keyword evidence="8" id="KW-0131">Cell cycle</keyword>
<evidence type="ECO:0000256" key="6">
    <source>
        <dbReference type="ARBA" id="ARBA00022838"/>
    </source>
</evidence>
<keyword evidence="13" id="KW-1185">Reference proteome</keyword>